<dbReference type="AlphaFoldDB" id="A0AA42I698"/>
<accession>A0AA42I698</accession>
<dbReference type="RefSeq" id="WP_279694852.1">
    <property type="nucleotide sequence ID" value="NZ_JAOEEO010000001.1"/>
</dbReference>
<organism evidence="1 2">
    <name type="scientific">Acinetobacter courvalinii</name>
    <dbReference type="NCBI Taxonomy" id="280147"/>
    <lineage>
        <taxon>Bacteria</taxon>
        <taxon>Pseudomonadati</taxon>
        <taxon>Pseudomonadota</taxon>
        <taxon>Gammaproteobacteria</taxon>
        <taxon>Moraxellales</taxon>
        <taxon>Moraxellaceae</taxon>
        <taxon>Acinetobacter</taxon>
    </lineage>
</organism>
<protein>
    <submittedName>
        <fullName evidence="1">Uncharacterized protein</fullName>
    </submittedName>
</protein>
<evidence type="ECO:0000313" key="1">
    <source>
        <dbReference type="EMBL" id="MDH0563325.1"/>
    </source>
</evidence>
<reference evidence="1" key="1">
    <citation type="submission" date="2022-09" db="EMBL/GenBank/DDBJ databases">
        <title>Intensive care unit water sources are persistently colonized with multi-drug resistant bacteria and are the site of extensive horizontal gene transfer of antibiotic resistance genes.</title>
        <authorList>
            <person name="Diorio-Toth L."/>
        </authorList>
    </citation>
    <scope>NUCLEOTIDE SEQUENCE</scope>
    <source>
        <strain evidence="1">GD04005</strain>
    </source>
</reference>
<dbReference type="Proteomes" id="UP001159329">
    <property type="component" value="Unassembled WGS sequence"/>
</dbReference>
<comment type="caution">
    <text evidence="1">The sequence shown here is derived from an EMBL/GenBank/DDBJ whole genome shotgun (WGS) entry which is preliminary data.</text>
</comment>
<proteinExistence type="predicted"/>
<gene>
    <name evidence="1" type="ORF">N7644_06430</name>
</gene>
<name>A0AA42I698_9GAMM</name>
<sequence length="70" mass="7992">MNKDFKSETYTADENMADTMTWLMHHQEVFDSLHFDVHTQELSVSHAAGVDIIRVGMYLTAKYGILVTSI</sequence>
<dbReference type="EMBL" id="JAOEEO010000001">
    <property type="protein sequence ID" value="MDH0563325.1"/>
    <property type="molecule type" value="Genomic_DNA"/>
</dbReference>
<evidence type="ECO:0000313" key="2">
    <source>
        <dbReference type="Proteomes" id="UP001159329"/>
    </source>
</evidence>